<feature type="domain" description="Peptidase S1" evidence="4">
    <location>
        <begin position="63"/>
        <end position="357"/>
    </location>
</feature>
<evidence type="ECO:0000313" key="5">
    <source>
        <dbReference type="EMBL" id="KDR09770.1"/>
    </source>
</evidence>
<proteinExistence type="inferred from homology"/>
<dbReference type="STRING" id="136037.A0A067QY44"/>
<dbReference type="SUPFAM" id="SSF50494">
    <property type="entry name" value="Trypsin-like serine proteases"/>
    <property type="match status" value="1"/>
</dbReference>
<accession>A0A067QY44</accession>
<dbReference type="Proteomes" id="UP000027135">
    <property type="component" value="Unassembled WGS sequence"/>
</dbReference>
<dbReference type="Gene3D" id="2.40.10.10">
    <property type="entry name" value="Trypsin-like serine proteases"/>
    <property type="match status" value="3"/>
</dbReference>
<dbReference type="InParanoid" id="A0A067QY44"/>
<dbReference type="SMART" id="SM00020">
    <property type="entry name" value="Tryp_SPc"/>
    <property type="match status" value="1"/>
</dbReference>
<dbReference type="FunFam" id="2.40.10.10:FF:000068">
    <property type="entry name" value="transmembrane protease serine 2"/>
    <property type="match status" value="1"/>
</dbReference>
<dbReference type="InterPro" id="IPR009003">
    <property type="entry name" value="Peptidase_S1_PA"/>
</dbReference>
<dbReference type="Pfam" id="PF00089">
    <property type="entry name" value="Trypsin"/>
    <property type="match status" value="2"/>
</dbReference>
<dbReference type="AlphaFoldDB" id="A0A067QY44"/>
<protein>
    <submittedName>
        <fullName evidence="5">Prostasin</fullName>
    </submittedName>
</protein>
<organism evidence="5 6">
    <name type="scientific">Zootermopsis nevadensis</name>
    <name type="common">Dampwood termite</name>
    <dbReference type="NCBI Taxonomy" id="136037"/>
    <lineage>
        <taxon>Eukaryota</taxon>
        <taxon>Metazoa</taxon>
        <taxon>Ecdysozoa</taxon>
        <taxon>Arthropoda</taxon>
        <taxon>Hexapoda</taxon>
        <taxon>Insecta</taxon>
        <taxon>Pterygota</taxon>
        <taxon>Neoptera</taxon>
        <taxon>Polyneoptera</taxon>
        <taxon>Dictyoptera</taxon>
        <taxon>Blattodea</taxon>
        <taxon>Blattoidea</taxon>
        <taxon>Termitoidae</taxon>
        <taxon>Termopsidae</taxon>
        <taxon>Zootermopsis</taxon>
    </lineage>
</organism>
<evidence type="ECO:0000256" key="3">
    <source>
        <dbReference type="SAM" id="MobiDB-lite"/>
    </source>
</evidence>
<evidence type="ECO:0000313" key="6">
    <source>
        <dbReference type="Proteomes" id="UP000027135"/>
    </source>
</evidence>
<dbReference type="InterPro" id="IPR001254">
    <property type="entry name" value="Trypsin_dom"/>
</dbReference>
<evidence type="ECO:0000256" key="2">
    <source>
        <dbReference type="ARBA" id="ARBA00024195"/>
    </source>
</evidence>
<feature type="region of interest" description="Disordered" evidence="3">
    <location>
        <begin position="191"/>
        <end position="230"/>
    </location>
</feature>
<dbReference type="eggNOG" id="KOG3627">
    <property type="taxonomic scope" value="Eukaryota"/>
</dbReference>
<reference evidence="5 6" key="1">
    <citation type="journal article" date="2014" name="Nat. Commun.">
        <title>Molecular traces of alternative social organization in a termite genome.</title>
        <authorList>
            <person name="Terrapon N."/>
            <person name="Li C."/>
            <person name="Robertson H.M."/>
            <person name="Ji L."/>
            <person name="Meng X."/>
            <person name="Booth W."/>
            <person name="Chen Z."/>
            <person name="Childers C.P."/>
            <person name="Glastad K.M."/>
            <person name="Gokhale K."/>
            <person name="Gowin J."/>
            <person name="Gronenberg W."/>
            <person name="Hermansen R.A."/>
            <person name="Hu H."/>
            <person name="Hunt B.G."/>
            <person name="Huylmans A.K."/>
            <person name="Khalil S.M."/>
            <person name="Mitchell R.D."/>
            <person name="Munoz-Torres M.C."/>
            <person name="Mustard J.A."/>
            <person name="Pan H."/>
            <person name="Reese J.T."/>
            <person name="Scharf M.E."/>
            <person name="Sun F."/>
            <person name="Vogel H."/>
            <person name="Xiao J."/>
            <person name="Yang W."/>
            <person name="Yang Z."/>
            <person name="Yang Z."/>
            <person name="Zhou J."/>
            <person name="Zhu J."/>
            <person name="Brent C.S."/>
            <person name="Elsik C.G."/>
            <person name="Goodisman M.A."/>
            <person name="Liberles D.A."/>
            <person name="Roe R.M."/>
            <person name="Vargo E.L."/>
            <person name="Vilcinskas A."/>
            <person name="Wang J."/>
            <person name="Bornberg-Bauer E."/>
            <person name="Korb J."/>
            <person name="Zhang G."/>
            <person name="Liebig J."/>
        </authorList>
    </citation>
    <scope>NUCLEOTIDE SEQUENCE [LARGE SCALE GENOMIC DNA]</scope>
    <source>
        <tissue evidence="5">Whole organism</tissue>
    </source>
</reference>
<gene>
    <name evidence="5" type="ORF">L798_00262</name>
</gene>
<dbReference type="GO" id="GO:0006508">
    <property type="term" value="P:proteolysis"/>
    <property type="evidence" value="ECO:0007669"/>
    <property type="project" value="InterPro"/>
</dbReference>
<dbReference type="GO" id="GO:0004252">
    <property type="term" value="F:serine-type endopeptidase activity"/>
    <property type="evidence" value="ECO:0007669"/>
    <property type="project" value="InterPro"/>
</dbReference>
<feature type="compositionally biased region" description="Low complexity" evidence="3">
    <location>
        <begin position="192"/>
        <end position="220"/>
    </location>
</feature>
<name>A0A067QY44_ZOONE</name>
<dbReference type="CDD" id="cd00190">
    <property type="entry name" value="Tryp_SPc"/>
    <property type="match status" value="1"/>
</dbReference>
<keyword evidence="6" id="KW-1185">Reference proteome</keyword>
<dbReference type="OMA" id="WLANIHV"/>
<evidence type="ECO:0000259" key="4">
    <source>
        <dbReference type="PROSITE" id="PS50240"/>
    </source>
</evidence>
<dbReference type="EMBL" id="KK853216">
    <property type="protein sequence ID" value="KDR09770.1"/>
    <property type="molecule type" value="Genomic_DNA"/>
</dbReference>
<evidence type="ECO:0000256" key="1">
    <source>
        <dbReference type="ARBA" id="ARBA00023157"/>
    </source>
</evidence>
<dbReference type="PANTHER" id="PTHR24256">
    <property type="entry name" value="TRYPTASE-RELATED"/>
    <property type="match status" value="1"/>
</dbReference>
<comment type="similarity">
    <text evidence="2">Belongs to the peptidase S1 family. CLIP subfamily.</text>
</comment>
<dbReference type="InterPro" id="IPR043504">
    <property type="entry name" value="Peptidase_S1_PA_chymotrypsin"/>
</dbReference>
<dbReference type="InterPro" id="IPR051487">
    <property type="entry name" value="Ser/Thr_Proteases_Immune/Dev"/>
</dbReference>
<keyword evidence="1" id="KW-1015">Disulfide bond</keyword>
<sequence>MKESTGRRRKLYNEEIHNWYSSVSIRLIKSRRGEGKGLFSFFFGKPRTCNCLCGRPNRVTARLQGGDFSQTHEFPWLAAIILNGTGVSSGALINDRYIITANGPLAGLTPYQVKVTLGAYDRCRVDISSVNDSVSNIIVLPNYDARRGDHDIALLELTNPVTFNQNINPICLPDANAKYLGQVATVVSWGQNPNSTSTTTEPTAANTSRAPTTTTTTTTPGRRRRNTNSGYEKWLQNEDDGFWENLNSRKRRQATVPPDDVCLPKKLGLPVLGEGRCPDASVNSQQISGDTGCAGISGAPNQLCSTDVGAPVQFRDQRGVYQLIGVLSANNDCVNSTLPTLYTRINSYVSWIHNNTPNACYCSSILKFGF</sequence>
<dbReference type="PROSITE" id="PS50240">
    <property type="entry name" value="TRYPSIN_DOM"/>
    <property type="match status" value="1"/>
</dbReference>